<accession>A0A1Y2CXA2</accession>
<dbReference type="SUPFAM" id="SSF103473">
    <property type="entry name" value="MFS general substrate transporter"/>
    <property type="match status" value="1"/>
</dbReference>
<comment type="caution">
    <text evidence="2">The sequence shown here is derived from an EMBL/GenBank/DDBJ whole genome shotgun (WGS) entry which is preliminary data.</text>
</comment>
<feature type="transmembrane region" description="Helical" evidence="1">
    <location>
        <begin position="233"/>
        <end position="254"/>
    </location>
</feature>
<evidence type="ECO:0008006" key="4">
    <source>
        <dbReference type="Google" id="ProtNLM"/>
    </source>
</evidence>
<evidence type="ECO:0000313" key="3">
    <source>
        <dbReference type="Proteomes" id="UP000193642"/>
    </source>
</evidence>
<keyword evidence="3" id="KW-1185">Reference proteome</keyword>
<organism evidence="2 3">
    <name type="scientific">Rhizoclosmatium globosum</name>
    <dbReference type="NCBI Taxonomy" id="329046"/>
    <lineage>
        <taxon>Eukaryota</taxon>
        <taxon>Fungi</taxon>
        <taxon>Fungi incertae sedis</taxon>
        <taxon>Chytridiomycota</taxon>
        <taxon>Chytridiomycota incertae sedis</taxon>
        <taxon>Chytridiomycetes</taxon>
        <taxon>Chytridiales</taxon>
        <taxon>Chytriomycetaceae</taxon>
        <taxon>Rhizoclosmatium</taxon>
    </lineage>
</organism>
<gene>
    <name evidence="2" type="ORF">BCR33DRAFT_712520</name>
</gene>
<evidence type="ECO:0000313" key="2">
    <source>
        <dbReference type="EMBL" id="ORY51474.1"/>
    </source>
</evidence>
<keyword evidence="1" id="KW-0472">Membrane</keyword>
<dbReference type="AlphaFoldDB" id="A0A1Y2CXA2"/>
<proteinExistence type="predicted"/>
<feature type="transmembrane region" description="Helical" evidence="1">
    <location>
        <begin position="104"/>
        <end position="122"/>
    </location>
</feature>
<dbReference type="Gene3D" id="1.20.1250.20">
    <property type="entry name" value="MFS general substrate transporter like domains"/>
    <property type="match status" value="1"/>
</dbReference>
<feature type="transmembrane region" description="Helical" evidence="1">
    <location>
        <begin position="385"/>
        <end position="405"/>
    </location>
</feature>
<sequence>MDRLKAAGSKTSASLGSAGGKAASAMRSASMKAAASVKVAGSKASVSFKKTVSPENRAKVKQQIVTTYNTGTQIFSAAFIVLIILGASTSLNIIGGVGLTGTDAIFVTNVCVYSFSILFGLLAGPITNLIGPRLMICASWCCCIHFALIYGISYLGAYSYLVAMSWDSDEMPIIPKYAYLICTLLPLAGWALSWMILRPRQVFRGDAPITDGPKPTVRSEIVHFKNLFKDSGVWTLAACIGCMSWYGGSTISFSPVSLTGSIASSTRTMSLVNLIYQVTYIIGVAVISASFLDNTNHERPKRGRMTSAMLIVVFIAVLVVTYISAVTVYGAFGLYGLFDGFTHAYFVWLVGCYTNHPGKQARMWASSFKYALTQNVSQIVQYDKYICIGMALFALIGFGAFNYHFVDDSCEDEEDETVEFQMNVVGAMEQGKNVSSEDLVQKAA</sequence>
<feature type="transmembrane region" description="Helical" evidence="1">
    <location>
        <begin position="332"/>
        <end position="353"/>
    </location>
</feature>
<dbReference type="Proteomes" id="UP000193642">
    <property type="component" value="Unassembled WGS sequence"/>
</dbReference>
<feature type="transmembrane region" description="Helical" evidence="1">
    <location>
        <begin position="305"/>
        <end position="326"/>
    </location>
</feature>
<dbReference type="OrthoDB" id="2154093at2759"/>
<reference evidence="2 3" key="1">
    <citation type="submission" date="2016-07" db="EMBL/GenBank/DDBJ databases">
        <title>Pervasive Adenine N6-methylation of Active Genes in Fungi.</title>
        <authorList>
            <consortium name="DOE Joint Genome Institute"/>
            <person name="Mondo S.J."/>
            <person name="Dannebaum R.O."/>
            <person name="Kuo R.C."/>
            <person name="Labutti K."/>
            <person name="Haridas S."/>
            <person name="Kuo A."/>
            <person name="Salamov A."/>
            <person name="Ahrendt S.R."/>
            <person name="Lipzen A."/>
            <person name="Sullivan W."/>
            <person name="Andreopoulos W.B."/>
            <person name="Clum A."/>
            <person name="Lindquist E."/>
            <person name="Daum C."/>
            <person name="Ramamoorthy G.K."/>
            <person name="Gryganskyi A."/>
            <person name="Culley D."/>
            <person name="Magnuson J.K."/>
            <person name="James T.Y."/>
            <person name="O'Malley M.A."/>
            <person name="Stajich J.E."/>
            <person name="Spatafora J.W."/>
            <person name="Visel A."/>
            <person name="Grigoriev I.V."/>
        </authorList>
    </citation>
    <scope>NUCLEOTIDE SEQUENCE [LARGE SCALE GENOMIC DNA]</scope>
    <source>
        <strain evidence="2 3">JEL800</strain>
    </source>
</reference>
<feature type="transmembrane region" description="Helical" evidence="1">
    <location>
        <begin position="274"/>
        <end position="293"/>
    </location>
</feature>
<dbReference type="InterPro" id="IPR036259">
    <property type="entry name" value="MFS_trans_sf"/>
</dbReference>
<feature type="transmembrane region" description="Helical" evidence="1">
    <location>
        <begin position="134"/>
        <end position="157"/>
    </location>
</feature>
<evidence type="ECO:0000256" key="1">
    <source>
        <dbReference type="SAM" id="Phobius"/>
    </source>
</evidence>
<keyword evidence="1" id="KW-1133">Transmembrane helix</keyword>
<feature type="transmembrane region" description="Helical" evidence="1">
    <location>
        <begin position="177"/>
        <end position="197"/>
    </location>
</feature>
<feature type="transmembrane region" description="Helical" evidence="1">
    <location>
        <begin position="74"/>
        <end position="98"/>
    </location>
</feature>
<protein>
    <recommendedName>
        <fullName evidence="4">MFS general substrate transporter</fullName>
    </recommendedName>
</protein>
<keyword evidence="1" id="KW-0812">Transmembrane</keyword>
<dbReference type="EMBL" id="MCGO01000005">
    <property type="protein sequence ID" value="ORY51474.1"/>
    <property type="molecule type" value="Genomic_DNA"/>
</dbReference>
<name>A0A1Y2CXA2_9FUNG</name>